<organism evidence="2 3">
    <name type="scientific">Pseudomonas migulae</name>
    <dbReference type="NCBI Taxonomy" id="78543"/>
    <lineage>
        <taxon>Bacteria</taxon>
        <taxon>Pseudomonadati</taxon>
        <taxon>Pseudomonadota</taxon>
        <taxon>Gammaproteobacteria</taxon>
        <taxon>Pseudomonadales</taxon>
        <taxon>Pseudomonadaceae</taxon>
        <taxon>Pseudomonas</taxon>
    </lineage>
</organism>
<reference evidence="2 3" key="1">
    <citation type="submission" date="2016-10" db="EMBL/GenBank/DDBJ databases">
        <authorList>
            <person name="de Groot N.N."/>
        </authorList>
    </citation>
    <scope>NUCLEOTIDE SEQUENCE [LARGE SCALE GENOMIC DNA]</scope>
    <source>
        <strain evidence="2 3">BS3662</strain>
    </source>
</reference>
<evidence type="ECO:0000313" key="2">
    <source>
        <dbReference type="EMBL" id="SEE06713.1"/>
    </source>
</evidence>
<proteinExistence type="predicted"/>
<dbReference type="Pfam" id="PF20178">
    <property type="entry name" value="ToxA_N"/>
    <property type="match status" value="1"/>
</dbReference>
<sequence>MNIKVLAGGVQEALLRPSTRMLAEQPQQIPDWLRRASEEDRQYYFDTEQALAKHEQAVDELLKEALSLRAFAHFYASEFLRILSGEVIDPQQVFVSARHTFYVGQQKVVQRNRLTLPEFMLNGLHDPATVPLEIALEGEALPVDVTRQDLLDVMGDTSMRSLYSDKFEQKYSNEEVIRALQARLDSGTSLSSLSAKLKAHISDQSLKIVELASQQAKGYSAGELSFDGWGKPFHGLIVYCGPEGEAGPCVLYAPQGPGGRTWHEFASFRQLNLHMADWVGSPEGRSYLSRQAHATERESIESYMRLVLDLPSQWRGIKRAAWPGSEGAVLRHSVLLGIDWLRGELEVVTPAGYRSASAYQRKYFARLNTELKALTRLASHEAGLISYEKFAFNLVKKMADDLMADNGETVSVNPDLIMVELDASQSMTLTRLIIKEHHITEESGPVHNPGIYPRIRLLPGHPPMSSLLDNYIANWSKALRPGEKYIDMLNSDYLDERSTGYAFRRDVYVDLQLHEMHRAALAELFSGALQRDEYYRIEQAIDRLRELQANDPVKADYPDSPKRDGVYRFHLEHRAIQGVYVFRMMNNGVAQDLLYTPHAPDGRWFRPLADFSRSIRQCGLGTYYCKRARFTDQRVIKAYVEEVMGGRDDVEPPALQVNSRVFDFSLCYREMIGQIINGVDAQTRSLIEIVAKLSYDAAVAAVAVVALVYPPIGLGLSAIVVAKGVFEGGLAYHEGENEKVFSSFLDCMLELATLHIGKAGFTPIQKLIAKRLGDVNTCFSVVSTLSGTTVDLAVITELMKEALAEPDSSEQTLLS</sequence>
<evidence type="ECO:0000259" key="1">
    <source>
        <dbReference type="Pfam" id="PF20178"/>
    </source>
</evidence>
<dbReference type="EMBL" id="FNTY01000002">
    <property type="protein sequence ID" value="SEE06713.1"/>
    <property type="molecule type" value="Genomic_DNA"/>
</dbReference>
<dbReference type="Proteomes" id="UP000198985">
    <property type="component" value="Unassembled WGS sequence"/>
</dbReference>
<accession>A0A1H5FTG3</accession>
<protein>
    <recommendedName>
        <fullName evidence="1">Dermonecrotic toxin N-terminal domain-containing protein</fullName>
    </recommendedName>
</protein>
<dbReference type="RefSeq" id="WP_084318150.1">
    <property type="nucleotide sequence ID" value="NZ_FNTY01000002.1"/>
</dbReference>
<gene>
    <name evidence="2" type="ORF">SAMN04490194_0891</name>
</gene>
<dbReference type="AlphaFoldDB" id="A0A1H5FTG3"/>
<name>A0A1H5FTG3_9PSED</name>
<evidence type="ECO:0000313" key="3">
    <source>
        <dbReference type="Proteomes" id="UP000198985"/>
    </source>
</evidence>
<feature type="domain" description="Dermonecrotic toxin N-terminal" evidence="1">
    <location>
        <begin position="64"/>
        <end position="292"/>
    </location>
</feature>
<dbReference type="InterPro" id="IPR046673">
    <property type="entry name" value="ToxA_N"/>
</dbReference>